<gene>
    <name evidence="1" type="ORF">DFR52_102558</name>
</gene>
<evidence type="ECO:0000313" key="2">
    <source>
        <dbReference type="Proteomes" id="UP000246352"/>
    </source>
</evidence>
<dbReference type="GO" id="GO:0003677">
    <property type="term" value="F:DNA binding"/>
    <property type="evidence" value="ECO:0007669"/>
    <property type="project" value="InterPro"/>
</dbReference>
<comment type="caution">
    <text evidence="1">The sequence shown here is derived from an EMBL/GenBank/DDBJ whole genome shotgun (WGS) entry which is preliminary data.</text>
</comment>
<reference evidence="1 2" key="1">
    <citation type="submission" date="2018-05" db="EMBL/GenBank/DDBJ databases">
        <title>Genomic Encyclopedia of Type Strains, Phase IV (KMG-IV): sequencing the most valuable type-strain genomes for metagenomic binning, comparative biology and taxonomic classification.</title>
        <authorList>
            <person name="Goeker M."/>
        </authorList>
    </citation>
    <scope>NUCLEOTIDE SEQUENCE [LARGE SCALE GENOMIC DNA]</scope>
    <source>
        <strain evidence="1 2">DSM 16791</strain>
    </source>
</reference>
<keyword evidence="2" id="KW-1185">Reference proteome</keyword>
<dbReference type="InterPro" id="IPR003477">
    <property type="entry name" value="PemK-like"/>
</dbReference>
<dbReference type="Proteomes" id="UP000246352">
    <property type="component" value="Unassembled WGS sequence"/>
</dbReference>
<proteinExistence type="predicted"/>
<accession>A0A317PSU2</accession>
<protein>
    <submittedName>
        <fullName evidence="1">mRNA interferase MazF</fullName>
    </submittedName>
</protein>
<sequence>MITVALQGAFGKPRPALIVQADQFQDAATLTVALVSSDLIEAPLMRLSVMPTPENGLRLPSQIMIDKLMTVSRDKVGKPFGRLDDTSMLAVDRLLALFLGFG</sequence>
<dbReference type="AlphaFoldDB" id="A0A317PSU2"/>
<dbReference type="InterPro" id="IPR011067">
    <property type="entry name" value="Plasmid_toxin/cell-grow_inhib"/>
</dbReference>
<dbReference type="Pfam" id="PF02452">
    <property type="entry name" value="PemK_toxin"/>
    <property type="match status" value="1"/>
</dbReference>
<dbReference type="SUPFAM" id="SSF50118">
    <property type="entry name" value="Cell growth inhibitor/plasmid maintenance toxic component"/>
    <property type="match status" value="1"/>
</dbReference>
<dbReference type="Gene3D" id="2.30.30.110">
    <property type="match status" value="1"/>
</dbReference>
<dbReference type="EMBL" id="QGTR01000002">
    <property type="protein sequence ID" value="PWW01894.1"/>
    <property type="molecule type" value="Genomic_DNA"/>
</dbReference>
<organism evidence="1 2">
    <name type="scientific">Hoeflea marina</name>
    <dbReference type="NCBI Taxonomy" id="274592"/>
    <lineage>
        <taxon>Bacteria</taxon>
        <taxon>Pseudomonadati</taxon>
        <taxon>Pseudomonadota</taxon>
        <taxon>Alphaproteobacteria</taxon>
        <taxon>Hyphomicrobiales</taxon>
        <taxon>Rhizobiaceae</taxon>
        <taxon>Hoeflea</taxon>
    </lineage>
</organism>
<evidence type="ECO:0000313" key="1">
    <source>
        <dbReference type="EMBL" id="PWW01894.1"/>
    </source>
</evidence>
<name>A0A317PSU2_9HYPH</name>